<protein>
    <submittedName>
        <fullName evidence="2">DUF6090 family protein</fullName>
    </submittedName>
</protein>
<evidence type="ECO:0000313" key="3">
    <source>
        <dbReference type="Proteomes" id="UP001206312"/>
    </source>
</evidence>
<keyword evidence="1" id="KW-0472">Membrane</keyword>
<accession>A0ABT1AYM2</accession>
<dbReference type="Pfam" id="PF19578">
    <property type="entry name" value="DUF6090"/>
    <property type="match status" value="1"/>
</dbReference>
<dbReference type="Proteomes" id="UP001206312">
    <property type="component" value="Unassembled WGS sequence"/>
</dbReference>
<keyword evidence="1" id="KW-1133">Transmembrane helix</keyword>
<keyword evidence="1" id="KW-0812">Transmembrane</keyword>
<evidence type="ECO:0000256" key="1">
    <source>
        <dbReference type="SAM" id="Phobius"/>
    </source>
</evidence>
<proteinExistence type="predicted"/>
<dbReference type="EMBL" id="JAMXIB010000006">
    <property type="protein sequence ID" value="MCO5725019.1"/>
    <property type="molecule type" value="Genomic_DNA"/>
</dbReference>
<dbReference type="RefSeq" id="WP_252741395.1">
    <property type="nucleotide sequence ID" value="NZ_JAMXIB010000006.1"/>
</dbReference>
<feature type="transmembrane region" description="Helical" evidence="1">
    <location>
        <begin position="21"/>
        <end position="42"/>
    </location>
</feature>
<name>A0ABT1AYM2_9FLAO</name>
<gene>
    <name evidence="2" type="ORF">NG653_09150</name>
</gene>
<keyword evidence="3" id="KW-1185">Reference proteome</keyword>
<evidence type="ECO:0000313" key="2">
    <source>
        <dbReference type="EMBL" id="MCO5725019.1"/>
    </source>
</evidence>
<dbReference type="InterPro" id="IPR045749">
    <property type="entry name" value="DUF6090"/>
</dbReference>
<reference evidence="2 3" key="1">
    <citation type="submission" date="2022-06" db="EMBL/GenBank/DDBJ databases">
        <authorList>
            <person name="Xuan X."/>
        </authorList>
    </citation>
    <scope>NUCLEOTIDE SEQUENCE [LARGE SCALE GENOMIC DNA]</scope>
    <source>
        <strain evidence="2 3">2V75</strain>
    </source>
</reference>
<comment type="caution">
    <text evidence="2">The sequence shown here is derived from an EMBL/GenBank/DDBJ whole genome shotgun (WGS) entry which is preliminary data.</text>
</comment>
<sequence>MLRIFRQMRQKLLPENRFSKYLLYALGEIALVVIGILIALQVNDWNESRLSRAEMAKVYVSILDDLENDYGRLAQILPDFEWKISVIHGIITEPPTPGQWVANDSLFNSFSSFADFEIGKERFELLKTKVAVDEQSRVLNNRITDFYKKHSTDIGVRTY</sequence>
<organism evidence="2 3">
    <name type="scientific">Robiginitalea marina</name>
    <dbReference type="NCBI Taxonomy" id="2954105"/>
    <lineage>
        <taxon>Bacteria</taxon>
        <taxon>Pseudomonadati</taxon>
        <taxon>Bacteroidota</taxon>
        <taxon>Flavobacteriia</taxon>
        <taxon>Flavobacteriales</taxon>
        <taxon>Flavobacteriaceae</taxon>
        <taxon>Robiginitalea</taxon>
    </lineage>
</organism>